<dbReference type="GO" id="GO:0003677">
    <property type="term" value="F:DNA binding"/>
    <property type="evidence" value="ECO:0007669"/>
    <property type="project" value="InterPro"/>
</dbReference>
<evidence type="ECO:0000313" key="8">
    <source>
        <dbReference type="Proteomes" id="UP000002279"/>
    </source>
</evidence>
<evidence type="ECO:0000256" key="4">
    <source>
        <dbReference type="PROSITE-ProRule" id="PRU00027"/>
    </source>
</evidence>
<keyword evidence="2 4" id="KW-0863">Zinc-finger</keyword>
<dbReference type="GO" id="GO:0008270">
    <property type="term" value="F:zinc ion binding"/>
    <property type="evidence" value="ECO:0007669"/>
    <property type="project" value="UniProtKB-KW"/>
</dbReference>
<dbReference type="KEGG" id="oaa:100083299"/>
<dbReference type="SMART" id="SM00614">
    <property type="entry name" value="ZnF_BED"/>
    <property type="match status" value="1"/>
</dbReference>
<dbReference type="RefSeq" id="XP_028920879.1">
    <property type="nucleotide sequence ID" value="XM_029065046.2"/>
</dbReference>
<accession>F7G3I7</accession>
<evidence type="ECO:0000256" key="1">
    <source>
        <dbReference type="ARBA" id="ARBA00022723"/>
    </source>
</evidence>
<feature type="domain" description="BED-type" evidence="6">
    <location>
        <begin position="25"/>
        <end position="86"/>
    </location>
</feature>
<evidence type="ECO:0000256" key="2">
    <source>
        <dbReference type="ARBA" id="ARBA00022771"/>
    </source>
</evidence>
<reference evidence="7" key="2">
    <citation type="submission" date="2025-08" db="UniProtKB">
        <authorList>
            <consortium name="Ensembl"/>
        </authorList>
    </citation>
    <scope>IDENTIFICATION</scope>
    <source>
        <strain evidence="7">Glennie</strain>
    </source>
</reference>
<dbReference type="GO" id="GO:0006357">
    <property type="term" value="P:regulation of transcription by RNA polymerase II"/>
    <property type="evidence" value="ECO:0000318"/>
    <property type="project" value="GO_Central"/>
</dbReference>
<dbReference type="HOGENOM" id="CLU_112726_0_0_1"/>
<dbReference type="OrthoDB" id="9449303at2759"/>
<dbReference type="OMA" id="RDSCVIT"/>
<dbReference type="RefSeq" id="XP_028920888.1">
    <property type="nucleotide sequence ID" value="XM_029065055.2"/>
</dbReference>
<dbReference type="AlphaFoldDB" id="F7G3I7"/>
<dbReference type="InterPro" id="IPR036236">
    <property type="entry name" value="Znf_C2H2_sf"/>
</dbReference>
<dbReference type="InterPro" id="IPR043471">
    <property type="entry name" value="ZBED2/3"/>
</dbReference>
<dbReference type="Proteomes" id="UP000002279">
    <property type="component" value="Chromosome 1"/>
</dbReference>
<keyword evidence="3" id="KW-0862">Zinc</keyword>
<keyword evidence="1" id="KW-0479">Metal-binding</keyword>
<dbReference type="Ensembl" id="ENSOANT00000024845.3">
    <property type="protein sequence ID" value="ENSOANP00000024841.3"/>
    <property type="gene ID" value="ENSOANG00000015761.3"/>
</dbReference>
<dbReference type="CTD" id="84327"/>
<dbReference type="InParanoid" id="F7G3I7"/>
<proteinExistence type="predicted"/>
<sequence>MEEQGLDPGVLGLTGPAPLAHGRGARYSEAWEYFHLATARSGHPASQYATCRLCGKQVSRGPGFNVGTTALWKHLKSMHKQELEKSGQQSSPHLEVAAPALPQPLPRAEGDWGQLVEQMGALATRGSQREREVERREREMERRERAVERREWAVEWRERAVELRRRAVEEEERALATKMQELRVEREELQARLLEACGREIAFASAPAPLPAAIKEEEEEEEEEDNDNIMESHLVTRVLV</sequence>
<reference evidence="7" key="3">
    <citation type="submission" date="2025-09" db="UniProtKB">
        <authorList>
            <consortium name="Ensembl"/>
        </authorList>
    </citation>
    <scope>IDENTIFICATION</scope>
    <source>
        <strain evidence="7">Glennie</strain>
    </source>
</reference>
<feature type="compositionally biased region" description="Acidic residues" evidence="5">
    <location>
        <begin position="216"/>
        <end position="228"/>
    </location>
</feature>
<evidence type="ECO:0000313" key="7">
    <source>
        <dbReference type="Ensembl" id="ENSOANP00000024841.3"/>
    </source>
</evidence>
<dbReference type="RefSeq" id="XP_028920900.1">
    <property type="nucleotide sequence ID" value="XM_029065067.2"/>
</dbReference>
<feature type="region of interest" description="Disordered" evidence="5">
    <location>
        <begin position="208"/>
        <end position="231"/>
    </location>
</feature>
<name>F7G3I7_ORNAN</name>
<organism evidence="7 8">
    <name type="scientific">Ornithorhynchus anatinus</name>
    <name type="common">Duckbill platypus</name>
    <dbReference type="NCBI Taxonomy" id="9258"/>
    <lineage>
        <taxon>Eukaryota</taxon>
        <taxon>Metazoa</taxon>
        <taxon>Chordata</taxon>
        <taxon>Craniata</taxon>
        <taxon>Vertebrata</taxon>
        <taxon>Euteleostomi</taxon>
        <taxon>Mammalia</taxon>
        <taxon>Monotremata</taxon>
        <taxon>Ornithorhynchidae</taxon>
        <taxon>Ornithorhynchus</taxon>
    </lineage>
</organism>
<dbReference type="SUPFAM" id="SSF57667">
    <property type="entry name" value="beta-beta-alpha zinc fingers"/>
    <property type="match status" value="1"/>
</dbReference>
<dbReference type="Bgee" id="ENSOANG00000015761">
    <property type="expression patterns" value="Expressed in liver and 7 other cell types or tissues"/>
</dbReference>
<dbReference type="InterPro" id="IPR003656">
    <property type="entry name" value="Znf_BED"/>
</dbReference>
<evidence type="ECO:0000256" key="3">
    <source>
        <dbReference type="ARBA" id="ARBA00022833"/>
    </source>
</evidence>
<keyword evidence="8" id="KW-1185">Reference proteome</keyword>
<gene>
    <name evidence="7" type="primary">ZBED3</name>
</gene>
<dbReference type="eggNOG" id="ENOG502SQ4N">
    <property type="taxonomic scope" value="Eukaryota"/>
</dbReference>
<evidence type="ECO:0000256" key="5">
    <source>
        <dbReference type="SAM" id="MobiDB-lite"/>
    </source>
</evidence>
<dbReference type="PANTHER" id="PTHR35827:SF2">
    <property type="entry name" value="ZINC FINGER BED DOMAIN-CONTAINING PROTEIN 3"/>
    <property type="match status" value="1"/>
</dbReference>
<protein>
    <submittedName>
        <fullName evidence="7">Zinc finger BED-type containing 3</fullName>
    </submittedName>
</protein>
<dbReference type="GeneID" id="100083299"/>
<dbReference type="PANTHER" id="PTHR35827">
    <property type="entry name" value="ZINC FINGER BED DOMAIN-CONTAINING PROTEIN 3"/>
    <property type="match status" value="1"/>
</dbReference>
<dbReference type="GeneTree" id="ENSGT00940000163343"/>
<dbReference type="Pfam" id="PF02892">
    <property type="entry name" value="zf-BED"/>
    <property type="match status" value="1"/>
</dbReference>
<dbReference type="PROSITE" id="PS50808">
    <property type="entry name" value="ZF_BED"/>
    <property type="match status" value="1"/>
</dbReference>
<dbReference type="RefSeq" id="XP_028920896.1">
    <property type="nucleotide sequence ID" value="XM_029065063.2"/>
</dbReference>
<evidence type="ECO:0000259" key="6">
    <source>
        <dbReference type="PROSITE" id="PS50808"/>
    </source>
</evidence>
<reference evidence="7 8" key="1">
    <citation type="journal article" date="2008" name="Nature">
        <title>Genome analysis of the platypus reveals unique signatures of evolution.</title>
        <authorList>
            <person name="Warren W.C."/>
            <person name="Hillier L.W."/>
            <person name="Marshall Graves J.A."/>
            <person name="Birney E."/>
            <person name="Ponting C.P."/>
            <person name="Grutzner F."/>
            <person name="Belov K."/>
            <person name="Miller W."/>
            <person name="Clarke L."/>
            <person name="Chinwalla A.T."/>
            <person name="Yang S.P."/>
            <person name="Heger A."/>
            <person name="Locke D.P."/>
            <person name="Miethke P."/>
            <person name="Waters P.D."/>
            <person name="Veyrunes F."/>
            <person name="Fulton L."/>
            <person name="Fulton B."/>
            <person name="Graves T."/>
            <person name="Wallis J."/>
            <person name="Puente X.S."/>
            <person name="Lopez-Otin C."/>
            <person name="Ordonez G.R."/>
            <person name="Eichler E.E."/>
            <person name="Chen L."/>
            <person name="Cheng Z."/>
            <person name="Deakin J.E."/>
            <person name="Alsop A."/>
            <person name="Thompson K."/>
            <person name="Kirby P."/>
            <person name="Papenfuss A.T."/>
            <person name="Wakefield M.J."/>
            <person name="Olender T."/>
            <person name="Lancet D."/>
            <person name="Huttley G.A."/>
            <person name="Smit A.F."/>
            <person name="Pask A."/>
            <person name="Temple-Smith P."/>
            <person name="Batzer M.A."/>
            <person name="Walker J.A."/>
            <person name="Konkel M.K."/>
            <person name="Harris R.S."/>
            <person name="Whittington C.M."/>
            <person name="Wong E.S."/>
            <person name="Gemmell N.J."/>
            <person name="Buschiazzo E."/>
            <person name="Vargas Jentzsch I.M."/>
            <person name="Merkel A."/>
            <person name="Schmitz J."/>
            <person name="Zemann A."/>
            <person name="Churakov G."/>
            <person name="Kriegs J.O."/>
            <person name="Brosius J."/>
            <person name="Murchison E.P."/>
            <person name="Sachidanandam R."/>
            <person name="Smith C."/>
            <person name="Hannon G.J."/>
            <person name="Tsend-Ayush E."/>
            <person name="McMillan D."/>
            <person name="Attenborough R."/>
            <person name="Rens W."/>
            <person name="Ferguson-Smith M."/>
            <person name="Lefevre C.M."/>
            <person name="Sharp J.A."/>
            <person name="Nicholas K.R."/>
            <person name="Ray D.A."/>
            <person name="Kube M."/>
            <person name="Reinhardt R."/>
            <person name="Pringle T.H."/>
            <person name="Taylor J."/>
            <person name="Jones R.C."/>
            <person name="Nixon B."/>
            <person name="Dacheux J.L."/>
            <person name="Niwa H."/>
            <person name="Sekita Y."/>
            <person name="Huang X."/>
            <person name="Stark A."/>
            <person name="Kheradpour P."/>
            <person name="Kellis M."/>
            <person name="Flicek P."/>
            <person name="Chen Y."/>
            <person name="Webber C."/>
            <person name="Hardison R."/>
            <person name="Nelson J."/>
            <person name="Hallsworth-Pepin K."/>
            <person name="Delehaunty K."/>
            <person name="Markovic C."/>
            <person name="Minx P."/>
            <person name="Feng Y."/>
            <person name="Kremitzki C."/>
            <person name="Mitreva M."/>
            <person name="Glasscock J."/>
            <person name="Wylie T."/>
            <person name="Wohldmann P."/>
            <person name="Thiru P."/>
            <person name="Nhan M.N."/>
            <person name="Pohl C.S."/>
            <person name="Smith S.M."/>
            <person name="Hou S."/>
            <person name="Nefedov M."/>
            <person name="de Jong P.J."/>
            <person name="Renfree M.B."/>
            <person name="Mardis E.R."/>
            <person name="Wilson R.K."/>
        </authorList>
    </citation>
    <scope>NUCLEOTIDE SEQUENCE [LARGE SCALE GENOMIC DNA]</scope>
    <source>
        <strain evidence="7 8">Glennie</strain>
    </source>
</reference>